<reference evidence="5" key="1">
    <citation type="submission" date="2020-05" db="EMBL/GenBank/DDBJ databases">
        <authorList>
            <person name="Chiriac C."/>
            <person name="Salcher M."/>
            <person name="Ghai R."/>
            <person name="Kavagutti S V."/>
        </authorList>
    </citation>
    <scope>NUCLEOTIDE SEQUENCE</scope>
</reference>
<dbReference type="PANTHER" id="PTHR30146">
    <property type="entry name" value="LACI-RELATED TRANSCRIPTIONAL REPRESSOR"/>
    <property type="match status" value="1"/>
</dbReference>
<name>A0A6J6M9U4_9ZZZZ</name>
<sequence length="336" mass="35302">MTITIRDVAEAAGVSTATVSRALRGLPNVDEETRAKIKAVALSMDYVISPSASRLASGRTGSIGVVTPRVAGWYFSTVLSGVEAVLQQAGMDLLLISVGDEASPVPRNLVAPRLNRRVDGAITIALAPQDAQLQSVLSLGLPTCLIGAAIEGVSTASIDDVVAARTATQHLINLGHRRIAVISGAPPGEFFTAPHARYLGFTDSMREAGLAVDPALEMRGYFTIAGGESAMAELLTQRERPTAVFAMSDEMAFGAMRSLRSHGLHPGRDVSVVGIDGHDMSELLDLTTVAQPVQELGRIAAEALIFQIRSDEVQAPTHVQVPTQLVVRGSTAPPAN</sequence>
<dbReference type="Pfam" id="PF13377">
    <property type="entry name" value="Peripla_BP_3"/>
    <property type="match status" value="1"/>
</dbReference>
<dbReference type="InterPro" id="IPR028082">
    <property type="entry name" value="Peripla_BP_I"/>
</dbReference>
<proteinExistence type="predicted"/>
<dbReference type="Gene3D" id="1.10.260.40">
    <property type="entry name" value="lambda repressor-like DNA-binding domains"/>
    <property type="match status" value="1"/>
</dbReference>
<protein>
    <submittedName>
        <fullName evidence="5">Unannotated protein</fullName>
    </submittedName>
</protein>
<evidence type="ECO:0000313" key="6">
    <source>
        <dbReference type="EMBL" id="CAB4699490.1"/>
    </source>
</evidence>
<dbReference type="SMART" id="SM00354">
    <property type="entry name" value="HTH_LACI"/>
    <property type="match status" value="1"/>
</dbReference>
<dbReference type="GO" id="GO:0000976">
    <property type="term" value="F:transcription cis-regulatory region binding"/>
    <property type="evidence" value="ECO:0007669"/>
    <property type="project" value="TreeGrafter"/>
</dbReference>
<dbReference type="Pfam" id="PF00356">
    <property type="entry name" value="LacI"/>
    <property type="match status" value="1"/>
</dbReference>
<evidence type="ECO:0000313" key="7">
    <source>
        <dbReference type="EMBL" id="CAB4753211.1"/>
    </source>
</evidence>
<keyword evidence="3" id="KW-0804">Transcription</keyword>
<dbReference type="Gene3D" id="3.40.50.2300">
    <property type="match status" value="2"/>
</dbReference>
<dbReference type="AlphaFoldDB" id="A0A6J6M9U4"/>
<organism evidence="5">
    <name type="scientific">freshwater metagenome</name>
    <dbReference type="NCBI Taxonomy" id="449393"/>
    <lineage>
        <taxon>unclassified sequences</taxon>
        <taxon>metagenomes</taxon>
        <taxon>ecological metagenomes</taxon>
    </lineage>
</organism>
<dbReference type="InterPro" id="IPR046335">
    <property type="entry name" value="LacI/GalR-like_sensor"/>
</dbReference>
<dbReference type="EMBL" id="CAEZZA010000136">
    <property type="protein sequence ID" value="CAB4753211.1"/>
    <property type="molecule type" value="Genomic_DNA"/>
</dbReference>
<evidence type="ECO:0000256" key="1">
    <source>
        <dbReference type="ARBA" id="ARBA00023015"/>
    </source>
</evidence>
<dbReference type="EMBL" id="CAEZXZ010000046">
    <property type="protein sequence ID" value="CAB4699490.1"/>
    <property type="molecule type" value="Genomic_DNA"/>
</dbReference>
<dbReference type="PANTHER" id="PTHR30146:SF109">
    <property type="entry name" value="HTH-TYPE TRANSCRIPTIONAL REGULATOR GALS"/>
    <property type="match status" value="1"/>
</dbReference>
<evidence type="ECO:0000259" key="4">
    <source>
        <dbReference type="PROSITE" id="PS50932"/>
    </source>
</evidence>
<feature type="domain" description="HTH lacI-type" evidence="4">
    <location>
        <begin position="3"/>
        <end position="57"/>
    </location>
</feature>
<evidence type="ECO:0000256" key="3">
    <source>
        <dbReference type="ARBA" id="ARBA00023163"/>
    </source>
</evidence>
<keyword evidence="2" id="KW-0238">DNA-binding</keyword>
<dbReference type="CDD" id="cd06267">
    <property type="entry name" value="PBP1_LacI_sugar_binding-like"/>
    <property type="match status" value="1"/>
</dbReference>
<dbReference type="CDD" id="cd01392">
    <property type="entry name" value="HTH_LacI"/>
    <property type="match status" value="1"/>
</dbReference>
<gene>
    <name evidence="5" type="ORF">UFOPK2310_00545</name>
    <name evidence="6" type="ORF">UFOPK2625_00439</name>
    <name evidence="7" type="ORF">UFOPK2809_00991</name>
</gene>
<dbReference type="EMBL" id="CAEZWW010000049">
    <property type="protein sequence ID" value="CAB4669708.1"/>
    <property type="molecule type" value="Genomic_DNA"/>
</dbReference>
<evidence type="ECO:0000313" key="5">
    <source>
        <dbReference type="EMBL" id="CAB4669708.1"/>
    </source>
</evidence>
<dbReference type="PROSITE" id="PS00356">
    <property type="entry name" value="HTH_LACI_1"/>
    <property type="match status" value="1"/>
</dbReference>
<dbReference type="SUPFAM" id="SSF53822">
    <property type="entry name" value="Periplasmic binding protein-like I"/>
    <property type="match status" value="1"/>
</dbReference>
<accession>A0A6J6M9U4</accession>
<dbReference type="InterPro" id="IPR010982">
    <property type="entry name" value="Lambda_DNA-bd_dom_sf"/>
</dbReference>
<dbReference type="GO" id="GO:0003700">
    <property type="term" value="F:DNA-binding transcription factor activity"/>
    <property type="evidence" value="ECO:0007669"/>
    <property type="project" value="TreeGrafter"/>
</dbReference>
<keyword evidence="1" id="KW-0805">Transcription regulation</keyword>
<dbReference type="SUPFAM" id="SSF47413">
    <property type="entry name" value="lambda repressor-like DNA-binding domains"/>
    <property type="match status" value="1"/>
</dbReference>
<evidence type="ECO:0000256" key="2">
    <source>
        <dbReference type="ARBA" id="ARBA00023125"/>
    </source>
</evidence>
<dbReference type="PROSITE" id="PS50932">
    <property type="entry name" value="HTH_LACI_2"/>
    <property type="match status" value="1"/>
</dbReference>
<dbReference type="InterPro" id="IPR000843">
    <property type="entry name" value="HTH_LacI"/>
</dbReference>